<dbReference type="InterPro" id="IPR029058">
    <property type="entry name" value="AB_hydrolase_fold"/>
</dbReference>
<dbReference type="GO" id="GO:0016787">
    <property type="term" value="F:hydrolase activity"/>
    <property type="evidence" value="ECO:0007669"/>
    <property type="project" value="UniProtKB-KW"/>
</dbReference>
<dbReference type="InterPro" id="IPR050266">
    <property type="entry name" value="AB_hydrolase_sf"/>
</dbReference>
<dbReference type="Proteomes" id="UP000193622">
    <property type="component" value="Unassembled WGS sequence"/>
</dbReference>
<dbReference type="InterPro" id="IPR000073">
    <property type="entry name" value="AB_hydrolase_1"/>
</dbReference>
<evidence type="ECO:0000313" key="3">
    <source>
        <dbReference type="Proteomes" id="UP000193622"/>
    </source>
</evidence>
<dbReference type="EMBL" id="LQPC01000032">
    <property type="protein sequence ID" value="ORV87083.1"/>
    <property type="molecule type" value="Genomic_DNA"/>
</dbReference>
<reference evidence="2 3" key="1">
    <citation type="submission" date="2016-01" db="EMBL/GenBank/DDBJ databases">
        <title>The new phylogeny of the genus Mycobacterium.</title>
        <authorList>
            <person name="Tarcisio F."/>
            <person name="Conor M."/>
            <person name="Antonella G."/>
            <person name="Elisabetta G."/>
            <person name="Giulia F.S."/>
            <person name="Sara T."/>
            <person name="Anna F."/>
            <person name="Clotilde B."/>
            <person name="Roberto B."/>
            <person name="Veronica D.S."/>
            <person name="Fabio R."/>
            <person name="Monica P."/>
            <person name="Olivier J."/>
            <person name="Enrico T."/>
            <person name="Nicola S."/>
        </authorList>
    </citation>
    <scope>NUCLEOTIDE SEQUENCE [LARGE SCALE GENOMIC DNA]</scope>
    <source>
        <strain evidence="2 3">DSM 45541</strain>
    </source>
</reference>
<accession>A0A1X1WKL5</accession>
<feature type="domain" description="AB hydrolase-1" evidence="1">
    <location>
        <begin position="27"/>
        <end position="129"/>
    </location>
</feature>
<organism evidence="2 3">
    <name type="scientific">Mycolicibacterium iranicum</name>
    <name type="common">Mycobacterium iranicum</name>
    <dbReference type="NCBI Taxonomy" id="912594"/>
    <lineage>
        <taxon>Bacteria</taxon>
        <taxon>Bacillati</taxon>
        <taxon>Actinomycetota</taxon>
        <taxon>Actinomycetes</taxon>
        <taxon>Mycobacteriales</taxon>
        <taxon>Mycobacteriaceae</taxon>
        <taxon>Mycolicibacterium</taxon>
    </lineage>
</organism>
<dbReference type="SUPFAM" id="SSF53474">
    <property type="entry name" value="alpha/beta-Hydrolases"/>
    <property type="match status" value="1"/>
</dbReference>
<proteinExistence type="predicted"/>
<dbReference type="GO" id="GO:0016020">
    <property type="term" value="C:membrane"/>
    <property type="evidence" value="ECO:0007669"/>
    <property type="project" value="TreeGrafter"/>
</dbReference>
<evidence type="ECO:0000313" key="2">
    <source>
        <dbReference type="EMBL" id="ORV87083.1"/>
    </source>
</evidence>
<dbReference type="AlphaFoldDB" id="A0A1X1WKL5"/>
<protein>
    <submittedName>
        <fullName evidence="2">Alpha/beta hydrolase</fullName>
    </submittedName>
</protein>
<name>A0A1X1WKL5_MYCIR</name>
<dbReference type="Gene3D" id="3.40.50.1820">
    <property type="entry name" value="alpha/beta hydrolase"/>
    <property type="match status" value="1"/>
</dbReference>
<keyword evidence="2" id="KW-0378">Hydrolase</keyword>
<dbReference type="RefSeq" id="WP_085175826.1">
    <property type="nucleotide sequence ID" value="NZ_LQPC01000032.1"/>
</dbReference>
<dbReference type="PANTHER" id="PTHR43798">
    <property type="entry name" value="MONOACYLGLYCEROL LIPASE"/>
    <property type="match status" value="1"/>
</dbReference>
<dbReference type="Pfam" id="PF00561">
    <property type="entry name" value="Abhydrolase_1"/>
    <property type="match status" value="1"/>
</dbReference>
<dbReference type="PANTHER" id="PTHR43798:SF33">
    <property type="entry name" value="HYDROLASE, PUTATIVE (AFU_ORTHOLOGUE AFUA_2G14860)-RELATED"/>
    <property type="match status" value="1"/>
</dbReference>
<comment type="caution">
    <text evidence="2">The sequence shown here is derived from an EMBL/GenBank/DDBJ whole genome shotgun (WGS) entry which is preliminary data.</text>
</comment>
<sequence>MPQFYVADSGDAQIRYLDSGGDDRGAPIVFVPGFTCVADDYLEILPFLGRRTIIVELRGHGQSLSRSGDYDSNTLARDVGAAIDAAADGPVHLMTFSRGTPYALLWALAHRDRVLSVSIGDYVPEEIELPDDVIIGLLDGRWRGTPVSERVDRQAGIATLRSARAQLLWEPLARWQPPLLVVRSPSTPVVDDVAWERYRSLFPTARMHEFADSPHDIFRPDRGRYPLLVREHVDSV</sequence>
<evidence type="ECO:0000259" key="1">
    <source>
        <dbReference type="Pfam" id="PF00561"/>
    </source>
</evidence>
<gene>
    <name evidence="2" type="ORF">AWC12_18075</name>
</gene>